<reference evidence="3" key="1">
    <citation type="submission" date="2015-02" db="EMBL/GenBank/DDBJ databases">
        <title>A transcriptome of Wollemia nobilis - a relic of Gondwana.</title>
        <authorList>
            <person name="Chia J.Y."/>
            <person name="Leong Y.S."/>
            <person name="Abdul Karim S."/>
            <person name="Wan Azmi N."/>
            <person name="Hercus R."/>
            <person name="Croft L."/>
        </authorList>
    </citation>
    <scope>NUCLEOTIDE SEQUENCE</scope>
    <source>
        <strain evidence="3">MaeBrown</strain>
        <tissue evidence="3">Leaf</tissue>
    </source>
</reference>
<organism evidence="3">
    <name type="scientific">Wollemia nobilis</name>
    <dbReference type="NCBI Taxonomy" id="56998"/>
    <lineage>
        <taxon>Eukaryota</taxon>
        <taxon>Viridiplantae</taxon>
        <taxon>Streptophyta</taxon>
        <taxon>Embryophyta</taxon>
        <taxon>Tracheophyta</taxon>
        <taxon>Spermatophyta</taxon>
        <taxon>Pinopsida</taxon>
        <taxon>Pinidae</taxon>
        <taxon>Conifers II</taxon>
        <taxon>Araucariales</taxon>
        <taxon>Araucariaceae</taxon>
        <taxon>Wollemia</taxon>
    </lineage>
</organism>
<dbReference type="GO" id="GO:0006508">
    <property type="term" value="P:proteolysis"/>
    <property type="evidence" value="ECO:0007669"/>
    <property type="project" value="UniProtKB-KW"/>
</dbReference>
<dbReference type="SUPFAM" id="SSF53474">
    <property type="entry name" value="alpha/beta-Hydrolases"/>
    <property type="match status" value="1"/>
</dbReference>
<dbReference type="PANTHER" id="PTHR11802">
    <property type="entry name" value="SERINE PROTEASE FAMILY S10 SERINE CARBOXYPEPTIDASE"/>
    <property type="match status" value="1"/>
</dbReference>
<dbReference type="InterPro" id="IPR018202">
    <property type="entry name" value="Ser_caboxypep_ser_AS"/>
</dbReference>
<dbReference type="AlphaFoldDB" id="A0A0C9S7C0"/>
<keyword evidence="2" id="KW-0378">Hydrolase</keyword>
<comment type="similarity">
    <text evidence="1 2">Belongs to the peptidase S10 family.</text>
</comment>
<dbReference type="InterPro" id="IPR029058">
    <property type="entry name" value="AB_hydrolase_fold"/>
</dbReference>
<proteinExistence type="inferred from homology"/>
<dbReference type="PRINTS" id="PR00724">
    <property type="entry name" value="CRBOXYPTASEC"/>
</dbReference>
<dbReference type="Gene3D" id="3.40.50.1820">
    <property type="entry name" value="alpha/beta hydrolase"/>
    <property type="match status" value="1"/>
</dbReference>
<evidence type="ECO:0000256" key="1">
    <source>
        <dbReference type="ARBA" id="ARBA00009431"/>
    </source>
</evidence>
<dbReference type="EMBL" id="GCHU01013763">
    <property type="protein sequence ID" value="JAG86998.1"/>
    <property type="molecule type" value="Transcribed_RNA"/>
</dbReference>
<dbReference type="InterPro" id="IPR001563">
    <property type="entry name" value="Peptidase_S10"/>
</dbReference>
<dbReference type="PANTHER" id="PTHR11802:SF454">
    <property type="entry name" value="SERINE CARBOXYPEPTIDASE-LIKE 50"/>
    <property type="match status" value="1"/>
</dbReference>
<protein>
    <recommendedName>
        <fullName evidence="2">Carboxypeptidase</fullName>
        <ecNumber evidence="2">3.4.16.-</ecNumber>
    </recommendedName>
</protein>
<evidence type="ECO:0000256" key="2">
    <source>
        <dbReference type="RuleBase" id="RU361156"/>
    </source>
</evidence>
<sequence>MGICKEILISVALFVIVNSLVTEVVCEQLLETFPSEALPTSSGYLDIKEKSGALMFYVYYEAIHPADQLSDTPILLWLQGGPGCSGLIGNLDELGPWRVGEDLRLHRNSAPWNRIFGVLFVDSPIGSGFSVAPSTQDIPTNQEEVARDLYSAIQAFYDLNSEFRSRPFYLTGESYAGKYVPSLADYMVRQLDKGGSEKALRIDGLAIGNGLTHPEVQVQSHAKVAYAMGLIDFQQKMYMETLQQEAVNLVLQQKWNEALLARNRVFSLLENSTNLVTLYDIRKTVPYSSFKNGTDYLTPFVNLPSVKEALKADVNKTWEGCSGEVNARMREDIMKSTKWMVERLLLRMPVLLYQGQFDLRDGVVSVEEWMQTLHWNALTDFWASERKVWKVSKVVAGYIRSHSNLTHVVVAGAGHLVPTDQNLHSQVMIESWVSKSLASSSS</sequence>
<dbReference type="Pfam" id="PF00450">
    <property type="entry name" value="Peptidase_S10"/>
    <property type="match status" value="1"/>
</dbReference>
<feature type="signal peptide" evidence="2">
    <location>
        <begin position="1"/>
        <end position="26"/>
    </location>
</feature>
<dbReference type="GO" id="GO:0004185">
    <property type="term" value="F:serine-type carboxypeptidase activity"/>
    <property type="evidence" value="ECO:0007669"/>
    <property type="project" value="UniProtKB-UniRule"/>
</dbReference>
<dbReference type="EC" id="3.4.16.-" evidence="2"/>
<keyword evidence="2" id="KW-0645">Protease</keyword>
<name>A0A0C9S7C0_9CONI</name>
<keyword evidence="2" id="KW-0732">Signal</keyword>
<evidence type="ECO:0000313" key="3">
    <source>
        <dbReference type="EMBL" id="JAG86998.1"/>
    </source>
</evidence>
<dbReference type="PROSITE" id="PS00131">
    <property type="entry name" value="CARBOXYPEPT_SER_SER"/>
    <property type="match status" value="1"/>
</dbReference>
<accession>A0A0C9S7C0</accession>
<feature type="chain" id="PRO_5006514543" description="Carboxypeptidase" evidence="2">
    <location>
        <begin position="27"/>
        <end position="442"/>
    </location>
</feature>
<keyword evidence="2" id="KW-0121">Carboxypeptidase</keyword>